<keyword evidence="3" id="KW-1185">Reference proteome</keyword>
<name>D5VQZ4_METIM</name>
<dbReference type="STRING" id="573063.Metin_0327"/>
<dbReference type="GO" id="GO:0016491">
    <property type="term" value="F:oxidoreductase activity"/>
    <property type="evidence" value="ECO:0007669"/>
    <property type="project" value="InterPro"/>
</dbReference>
<evidence type="ECO:0000313" key="2">
    <source>
        <dbReference type="EMBL" id="ADG12997.1"/>
    </source>
</evidence>
<dbReference type="InterPro" id="IPR052544">
    <property type="entry name" value="Bacteriocin_Proc_Enz"/>
</dbReference>
<dbReference type="Proteomes" id="UP000002061">
    <property type="component" value="Chromosome"/>
</dbReference>
<dbReference type="InterPro" id="IPR000415">
    <property type="entry name" value="Nitroreductase-like"/>
</dbReference>
<feature type="domain" description="Nitroreductase" evidence="1">
    <location>
        <begin position="18"/>
        <end position="193"/>
    </location>
</feature>
<dbReference type="InterPro" id="IPR020051">
    <property type="entry name" value="SagB-type_dehydrogenase"/>
</dbReference>
<evidence type="ECO:0000313" key="3">
    <source>
        <dbReference type="Proteomes" id="UP000002061"/>
    </source>
</evidence>
<organism evidence="2 3">
    <name type="scientific">Methanocaldococcus infernus (strain DSM 11812 / JCM 15783 / ME)</name>
    <dbReference type="NCBI Taxonomy" id="573063"/>
    <lineage>
        <taxon>Archaea</taxon>
        <taxon>Methanobacteriati</taxon>
        <taxon>Methanobacteriota</taxon>
        <taxon>Methanomada group</taxon>
        <taxon>Methanococci</taxon>
        <taxon>Methanococcales</taxon>
        <taxon>Methanocaldococcaceae</taxon>
        <taxon>Methanocaldococcus</taxon>
    </lineage>
</organism>
<dbReference type="HOGENOM" id="CLU_059362_3_1_2"/>
<dbReference type="KEGG" id="mif:Metin_0327"/>
<dbReference type="SUPFAM" id="SSF55469">
    <property type="entry name" value="FMN-dependent nitroreductase-like"/>
    <property type="match status" value="1"/>
</dbReference>
<accession>D5VQZ4</accession>
<dbReference type="OrthoDB" id="10206at2157"/>
<proteinExistence type="predicted"/>
<dbReference type="RefSeq" id="WP_013099743.1">
    <property type="nucleotide sequence ID" value="NC_014122.1"/>
</dbReference>
<dbReference type="Gene3D" id="3.40.109.10">
    <property type="entry name" value="NADH Oxidase"/>
    <property type="match status" value="1"/>
</dbReference>
<dbReference type="Pfam" id="PF00881">
    <property type="entry name" value="Nitroreductase"/>
    <property type="match status" value="1"/>
</dbReference>
<dbReference type="eggNOG" id="arCOG00288">
    <property type="taxonomic scope" value="Archaea"/>
</dbReference>
<dbReference type="PANTHER" id="PTHR43745">
    <property type="entry name" value="NITROREDUCTASE MJ1384-RELATED"/>
    <property type="match status" value="1"/>
</dbReference>
<reference evidence="2" key="1">
    <citation type="submission" date="2010-04" db="EMBL/GenBank/DDBJ databases">
        <title>Complete sequence of Methanocaldococcus infernus ME.</title>
        <authorList>
            <consortium name="US DOE Joint Genome Institute"/>
            <person name="Lucas S."/>
            <person name="Copeland A."/>
            <person name="Lapidus A."/>
            <person name="Cheng J.-F."/>
            <person name="Bruce D."/>
            <person name="Goodwin L."/>
            <person name="Pitluck S."/>
            <person name="Munk A.C."/>
            <person name="Detter J.C."/>
            <person name="Han C."/>
            <person name="Tapia R."/>
            <person name="Land M."/>
            <person name="Hauser L."/>
            <person name="Kyrpides N."/>
            <person name="Mikhailova N."/>
            <person name="Sieprawska-Lupa M."/>
            <person name="Whitman W.B."/>
            <person name="Woyke T."/>
        </authorList>
    </citation>
    <scope>NUCLEOTIDE SEQUENCE [LARGE SCALE GENOMIC DNA]</scope>
    <source>
        <strain evidence="2">ME</strain>
    </source>
</reference>
<sequence length="195" mass="21729">MEIQLPEIVNVKLEDVLLKRRSVREYLGAPLTIRELSHILFAAYGITNEKGFKTVPSAGATYPLNIYVNVKDVEGIPEGIYKYIPERHSILRVSERELSYELAVAALRQMFIATAPIVLIIAAKFERTTSVYGERGYRYVHMEVGHVAQNVYLMATSLGLGTVSIGAFIDSEVEEILKGIVDGHVLLLMPVGRKP</sequence>
<evidence type="ECO:0000259" key="1">
    <source>
        <dbReference type="Pfam" id="PF00881"/>
    </source>
</evidence>
<dbReference type="GeneID" id="9131329"/>
<dbReference type="CDD" id="cd02142">
    <property type="entry name" value="McbC_SagB-like_oxidoreductase"/>
    <property type="match status" value="1"/>
</dbReference>
<dbReference type="EMBL" id="CP002009">
    <property type="protein sequence ID" value="ADG12997.1"/>
    <property type="molecule type" value="Genomic_DNA"/>
</dbReference>
<dbReference type="AlphaFoldDB" id="D5VQZ4"/>
<dbReference type="InterPro" id="IPR029479">
    <property type="entry name" value="Nitroreductase"/>
</dbReference>
<gene>
    <name evidence="2" type="ordered locus">Metin_0327</name>
</gene>
<dbReference type="NCBIfam" id="TIGR03605">
    <property type="entry name" value="antibiot_sagB"/>
    <property type="match status" value="1"/>
</dbReference>
<dbReference type="PANTHER" id="PTHR43745:SF2">
    <property type="entry name" value="NITROREDUCTASE MJ1384-RELATED"/>
    <property type="match status" value="1"/>
</dbReference>
<protein>
    <submittedName>
        <fullName evidence="2">SagB-type dehydrogenase domain protein</fullName>
    </submittedName>
</protein>